<organism evidence="1">
    <name type="scientific">marine sediment metagenome</name>
    <dbReference type="NCBI Taxonomy" id="412755"/>
    <lineage>
        <taxon>unclassified sequences</taxon>
        <taxon>metagenomes</taxon>
        <taxon>ecological metagenomes</taxon>
    </lineage>
</organism>
<evidence type="ECO:0000313" key="1">
    <source>
        <dbReference type="EMBL" id="GAH23228.1"/>
    </source>
</evidence>
<dbReference type="AlphaFoldDB" id="X1FR33"/>
<accession>X1FR33</accession>
<dbReference type="EMBL" id="BARU01002013">
    <property type="protein sequence ID" value="GAH23228.1"/>
    <property type="molecule type" value="Genomic_DNA"/>
</dbReference>
<sequence length="53" mass="6237">MGFSKNRKVYQVNNSVTFSGKPIGFEEFLNQMVEVLGIIIDRRPKRRPHKMEN</sequence>
<protein>
    <submittedName>
        <fullName evidence="1">Uncharacterized protein</fullName>
    </submittedName>
</protein>
<name>X1FR33_9ZZZZ</name>
<comment type="caution">
    <text evidence="1">The sequence shown here is derived from an EMBL/GenBank/DDBJ whole genome shotgun (WGS) entry which is preliminary data.</text>
</comment>
<proteinExistence type="predicted"/>
<reference evidence="1" key="1">
    <citation type="journal article" date="2014" name="Front. Microbiol.">
        <title>High frequency of phylogenetically diverse reductive dehalogenase-homologous genes in deep subseafloor sedimentary metagenomes.</title>
        <authorList>
            <person name="Kawai M."/>
            <person name="Futagami T."/>
            <person name="Toyoda A."/>
            <person name="Takaki Y."/>
            <person name="Nishi S."/>
            <person name="Hori S."/>
            <person name="Arai W."/>
            <person name="Tsubouchi T."/>
            <person name="Morono Y."/>
            <person name="Uchiyama I."/>
            <person name="Ito T."/>
            <person name="Fujiyama A."/>
            <person name="Inagaki F."/>
            <person name="Takami H."/>
        </authorList>
    </citation>
    <scope>NUCLEOTIDE SEQUENCE</scope>
    <source>
        <strain evidence="1">Expedition CK06-06</strain>
    </source>
</reference>
<gene>
    <name evidence="1" type="ORF">S03H2_04939</name>
</gene>